<evidence type="ECO:0000313" key="4">
    <source>
        <dbReference type="Proteomes" id="UP000028715"/>
    </source>
</evidence>
<dbReference type="InterPro" id="IPR052893">
    <property type="entry name" value="TCS_response_regulator"/>
</dbReference>
<keyword evidence="4" id="KW-1185">Reference proteome</keyword>
<dbReference type="Gene3D" id="3.40.50.2300">
    <property type="match status" value="1"/>
</dbReference>
<keyword evidence="1" id="KW-0597">Phosphoprotein</keyword>
<organism evidence="3 4">
    <name type="scientific">Flavobacterium reichenbachii</name>
    <dbReference type="NCBI Taxonomy" id="362418"/>
    <lineage>
        <taxon>Bacteria</taxon>
        <taxon>Pseudomonadati</taxon>
        <taxon>Bacteroidota</taxon>
        <taxon>Flavobacteriia</taxon>
        <taxon>Flavobacteriales</taxon>
        <taxon>Flavobacteriaceae</taxon>
        <taxon>Flavobacterium</taxon>
    </lineage>
</organism>
<name>A0A085ZEM0_9FLAO</name>
<evidence type="ECO:0000256" key="1">
    <source>
        <dbReference type="PROSITE-ProRule" id="PRU00169"/>
    </source>
</evidence>
<dbReference type="SUPFAM" id="SSF52172">
    <property type="entry name" value="CheY-like"/>
    <property type="match status" value="1"/>
</dbReference>
<dbReference type="InterPro" id="IPR001789">
    <property type="entry name" value="Sig_transdc_resp-reg_receiver"/>
</dbReference>
<dbReference type="RefSeq" id="WP_035689564.1">
    <property type="nucleotide sequence ID" value="NZ_JPRL01000003.1"/>
</dbReference>
<proteinExistence type="predicted"/>
<dbReference type="PROSITE" id="PS50110">
    <property type="entry name" value="RESPONSE_REGULATORY"/>
    <property type="match status" value="1"/>
</dbReference>
<dbReference type="STRING" id="362418.IW19_22245"/>
<dbReference type="AlphaFoldDB" id="A0A085ZEM0"/>
<protein>
    <recommendedName>
        <fullName evidence="2">Response regulatory domain-containing protein</fullName>
    </recommendedName>
</protein>
<gene>
    <name evidence="3" type="ORF">IW19_22245</name>
</gene>
<dbReference type="InterPro" id="IPR011006">
    <property type="entry name" value="CheY-like_superfamily"/>
</dbReference>
<evidence type="ECO:0000313" key="3">
    <source>
        <dbReference type="EMBL" id="KFF02884.1"/>
    </source>
</evidence>
<dbReference type="PANTHER" id="PTHR44520:SF2">
    <property type="entry name" value="RESPONSE REGULATOR RCP1"/>
    <property type="match status" value="1"/>
</dbReference>
<reference evidence="3 4" key="1">
    <citation type="submission" date="2014-07" db="EMBL/GenBank/DDBJ databases">
        <title>Genome of Flavobacterium reichenbachii LMG 25512.</title>
        <authorList>
            <person name="Stropko S.J."/>
            <person name="Pipes S.E."/>
            <person name="Newman J.D."/>
        </authorList>
    </citation>
    <scope>NUCLEOTIDE SEQUENCE [LARGE SCALE GENOMIC DNA]</scope>
    <source>
        <strain evidence="3 4">LMG 25512</strain>
    </source>
</reference>
<accession>A0A085ZEM0</accession>
<dbReference type="Pfam" id="PF00072">
    <property type="entry name" value="Response_reg"/>
    <property type="match status" value="1"/>
</dbReference>
<comment type="caution">
    <text evidence="3">The sequence shown here is derived from an EMBL/GenBank/DDBJ whole genome shotgun (WGS) entry which is preliminary data.</text>
</comment>
<dbReference type="PANTHER" id="PTHR44520">
    <property type="entry name" value="RESPONSE REGULATOR RCP1-RELATED"/>
    <property type="match status" value="1"/>
</dbReference>
<feature type="domain" description="Response regulatory" evidence="2">
    <location>
        <begin position="5"/>
        <end position="125"/>
    </location>
</feature>
<sequence length="151" mass="16687">MNKKIILLVDDDCDDAEFFKWAMKGTEETFAVEFVDSGDAALNLLSELESLPDLILLDAGMPKMDGWELLRLIKQDLKFGNVPVIMMATSNGSKGIGEAHSLGAEAYIVKPSDFNALKLIMQQLCIGVQSNLKNTLESMHSNLPENIYTFS</sequence>
<evidence type="ECO:0000259" key="2">
    <source>
        <dbReference type="PROSITE" id="PS50110"/>
    </source>
</evidence>
<dbReference type="SMART" id="SM00448">
    <property type="entry name" value="REC"/>
    <property type="match status" value="1"/>
</dbReference>
<dbReference type="GO" id="GO:0000160">
    <property type="term" value="P:phosphorelay signal transduction system"/>
    <property type="evidence" value="ECO:0007669"/>
    <property type="project" value="InterPro"/>
</dbReference>
<dbReference type="Proteomes" id="UP000028715">
    <property type="component" value="Unassembled WGS sequence"/>
</dbReference>
<feature type="modified residue" description="4-aspartylphosphate" evidence="1">
    <location>
        <position position="58"/>
    </location>
</feature>
<dbReference type="eggNOG" id="COG0745">
    <property type="taxonomic scope" value="Bacteria"/>
</dbReference>
<dbReference type="OrthoDB" id="9789181at2"/>
<dbReference type="EMBL" id="JPRL01000003">
    <property type="protein sequence ID" value="KFF02884.1"/>
    <property type="molecule type" value="Genomic_DNA"/>
</dbReference>